<evidence type="ECO:0000256" key="2">
    <source>
        <dbReference type="ARBA" id="ARBA00009540"/>
    </source>
</evidence>
<dbReference type="Pfam" id="PF01476">
    <property type="entry name" value="LysM"/>
    <property type="match status" value="1"/>
</dbReference>
<dbReference type="PANTHER" id="PTHR23354">
    <property type="entry name" value="NUCLEOLAR PROTEIN 7/ESTROGEN RECEPTOR COACTIVATOR-RELATED"/>
    <property type="match status" value="1"/>
</dbReference>
<evidence type="ECO:0000256" key="1">
    <source>
        <dbReference type="ARBA" id="ARBA00004173"/>
    </source>
</evidence>
<dbReference type="Gene3D" id="3.10.350.10">
    <property type="entry name" value="LysM domain"/>
    <property type="match status" value="1"/>
</dbReference>
<feature type="domain" description="TLDc" evidence="7">
    <location>
        <begin position="699"/>
        <end position="861"/>
    </location>
</feature>
<dbReference type="CDD" id="cd00118">
    <property type="entry name" value="LysM"/>
    <property type="match status" value="1"/>
</dbReference>
<feature type="region of interest" description="Disordered" evidence="5">
    <location>
        <begin position="403"/>
        <end position="427"/>
    </location>
</feature>
<reference evidence="8 9" key="1">
    <citation type="submission" date="2022-05" db="EMBL/GenBank/DDBJ databases">
        <authorList>
            <consortium name="Genoscope - CEA"/>
            <person name="William W."/>
        </authorList>
    </citation>
    <scope>NUCLEOTIDE SEQUENCE [LARGE SCALE GENOMIC DNA]</scope>
</reference>
<evidence type="ECO:0000256" key="5">
    <source>
        <dbReference type="SAM" id="MobiDB-lite"/>
    </source>
</evidence>
<name>A0AAU9XSB7_9CNID</name>
<comment type="subcellular location">
    <subcellularLocation>
        <location evidence="1">Mitochondrion</location>
    </subcellularLocation>
</comment>
<comment type="similarity">
    <text evidence="2">Belongs to the OXR1 family.</text>
</comment>
<dbReference type="PROSITE" id="PS51886">
    <property type="entry name" value="TLDC"/>
    <property type="match status" value="1"/>
</dbReference>
<dbReference type="PANTHER" id="PTHR23354:SF62">
    <property type="entry name" value="MUSTARD, ISOFORM V"/>
    <property type="match status" value="1"/>
</dbReference>
<dbReference type="Pfam" id="PF07534">
    <property type="entry name" value="TLD"/>
    <property type="match status" value="1"/>
</dbReference>
<dbReference type="Proteomes" id="UP001159428">
    <property type="component" value="Unassembled WGS sequence"/>
</dbReference>
<evidence type="ECO:0000259" key="7">
    <source>
        <dbReference type="PROSITE" id="PS51886"/>
    </source>
</evidence>
<dbReference type="InterPro" id="IPR018392">
    <property type="entry name" value="LysM"/>
</dbReference>
<dbReference type="InterPro" id="IPR006571">
    <property type="entry name" value="TLDc_dom"/>
</dbReference>
<accession>A0AAU9XSB7</accession>
<protein>
    <recommendedName>
        <fullName evidence="4">Oxidation resistance protein 1</fullName>
    </recommendedName>
</protein>
<keyword evidence="9" id="KW-1185">Reference proteome</keyword>
<dbReference type="AlphaFoldDB" id="A0AAU9XSB7"/>
<proteinExistence type="inferred from homology"/>
<dbReference type="EMBL" id="CALNXJ010000064">
    <property type="protein sequence ID" value="CAH3157441.1"/>
    <property type="molecule type" value="Genomic_DNA"/>
</dbReference>
<feature type="domain" description="LysM" evidence="6">
    <location>
        <begin position="111"/>
        <end position="154"/>
    </location>
</feature>
<dbReference type="GO" id="GO:0005739">
    <property type="term" value="C:mitochondrion"/>
    <property type="evidence" value="ECO:0007669"/>
    <property type="project" value="UniProtKB-SubCell"/>
</dbReference>
<dbReference type="SMART" id="SM00584">
    <property type="entry name" value="TLDc"/>
    <property type="match status" value="1"/>
</dbReference>
<gene>
    <name evidence="8" type="ORF">PMEA_00029976</name>
</gene>
<evidence type="ECO:0000259" key="6">
    <source>
        <dbReference type="PROSITE" id="PS51782"/>
    </source>
</evidence>
<feature type="compositionally biased region" description="Polar residues" evidence="5">
    <location>
        <begin position="447"/>
        <end position="463"/>
    </location>
</feature>
<dbReference type="InterPro" id="IPR036779">
    <property type="entry name" value="LysM_dom_sf"/>
</dbReference>
<keyword evidence="3" id="KW-0496">Mitochondrion</keyword>
<dbReference type="PROSITE" id="PS51782">
    <property type="entry name" value="LYSM"/>
    <property type="match status" value="1"/>
</dbReference>
<dbReference type="SMART" id="SM00257">
    <property type="entry name" value="LysM"/>
    <property type="match status" value="1"/>
</dbReference>
<feature type="region of interest" description="Disordered" evidence="5">
    <location>
        <begin position="447"/>
        <end position="489"/>
    </location>
</feature>
<evidence type="ECO:0000313" key="8">
    <source>
        <dbReference type="EMBL" id="CAH3157441.1"/>
    </source>
</evidence>
<evidence type="ECO:0000313" key="9">
    <source>
        <dbReference type="Proteomes" id="UP001159428"/>
    </source>
</evidence>
<dbReference type="SUPFAM" id="SSF54106">
    <property type="entry name" value="LysM domain"/>
    <property type="match status" value="1"/>
</dbReference>
<dbReference type="GO" id="GO:0005634">
    <property type="term" value="C:nucleus"/>
    <property type="evidence" value="ECO:0007669"/>
    <property type="project" value="TreeGrafter"/>
</dbReference>
<organism evidence="8 9">
    <name type="scientific">Pocillopora meandrina</name>
    <dbReference type="NCBI Taxonomy" id="46732"/>
    <lineage>
        <taxon>Eukaryota</taxon>
        <taxon>Metazoa</taxon>
        <taxon>Cnidaria</taxon>
        <taxon>Anthozoa</taxon>
        <taxon>Hexacorallia</taxon>
        <taxon>Scleractinia</taxon>
        <taxon>Astrocoeniina</taxon>
        <taxon>Pocilloporidae</taxon>
        <taxon>Pocillopora</taxon>
    </lineage>
</organism>
<feature type="compositionally biased region" description="Basic and acidic residues" evidence="5">
    <location>
        <begin position="467"/>
        <end position="489"/>
    </location>
</feature>
<dbReference type="GO" id="GO:0006979">
    <property type="term" value="P:response to oxidative stress"/>
    <property type="evidence" value="ECO:0007669"/>
    <property type="project" value="TreeGrafter"/>
</dbReference>
<sequence>MLKARKIISSLIPSGSSNVDEEEHDSVFAEEVVRSRELKAKRTTFRSSRSKSESSAVSGDSAARYLSWENVSFLGHELRKTVRKGFHWLAYPSLDSEMSFKVKKPAPLGTKEYMVDTNDTLAKIALTFDTTPSELTRINKLSSRMLFPGQTLFVPDKRLEKGPDGDELTSAPITKPPQPLVIKENGASHRGEQETVKLTKDVSWEEEEEEVTEHYLKIYAKYITDGQGIANGVLLITPHSVMFKPNVSDPLVMDRGLDIYGVGTLMTSVTSAAMYTDIAAMAIHDPLKPGKFYLDAATAESLSRQNSIDTETAPLTICKNGSKVCTNLDEDTDPLSSVDISHICACSVSNFLPVSTDEDVKNAVREIIEKIVNQVADSENIHHLPEKTEKSVGTPLLLQGSPARGYMHSVSPASEDSGIGCSMGHADDSKAVEPELADHAVHQGLENQLNDSGDARSSVSSNVVEPDENRPDEEHSRNSPASVDRELEHSPSASLFAAFSSNVRYWLGQENCGTSERQGNESDEDVLVPKPATSFSNQPLYLCLRISKKHWCRHQGMFGSFPEQGEQLQDRDKKRREYWFAIPPSRTEQVYRFFQQWCPNIHNATDEESEDDEATSPNCMATEEEGLHLVESFYSNSPPVRSHGKLSRALSDSEVPKVKKGLRRFAAKPGKAAKVKSSPKSPASFLIEDVLPDMDCKSEMLNEEHLRKLNSTLPSRTIGHCWALVYSTFQHGFSLKTLYRKMECYDTPVLLVVMDDAQHIFGSLCSCPFKVSEGFYGTGESFLYKFENNSLKIFAWTGENNFFIKGSKDSLAIGSGGGNFGLWLDGDLYHGRSHPCTTFNNAQLSWKEDFLCSGLEAWTFV</sequence>
<comment type="caution">
    <text evidence="8">The sequence shown here is derived from an EMBL/GenBank/DDBJ whole genome shotgun (WGS) entry which is preliminary data.</text>
</comment>
<evidence type="ECO:0000256" key="4">
    <source>
        <dbReference type="ARBA" id="ARBA00040604"/>
    </source>
</evidence>
<evidence type="ECO:0000256" key="3">
    <source>
        <dbReference type="ARBA" id="ARBA00023128"/>
    </source>
</evidence>